<evidence type="ECO:0000313" key="2">
    <source>
        <dbReference type="Proteomes" id="UP000016491"/>
    </source>
</evidence>
<name>A0ABC9TRA6_CLOSY</name>
<dbReference type="SUPFAM" id="SSF51182">
    <property type="entry name" value="RmlC-like cupins"/>
    <property type="match status" value="1"/>
</dbReference>
<protein>
    <recommendedName>
        <fullName evidence="3">Cupin</fullName>
    </recommendedName>
</protein>
<evidence type="ECO:0008006" key="3">
    <source>
        <dbReference type="Google" id="ProtNLM"/>
    </source>
</evidence>
<dbReference type="Gene3D" id="2.60.120.10">
    <property type="entry name" value="Jelly Rolls"/>
    <property type="match status" value="1"/>
</dbReference>
<gene>
    <name evidence="1" type="ORF">CLOSYM_04618</name>
</gene>
<dbReference type="AlphaFoldDB" id="A0ABC9TRA6"/>
<accession>A0ABC9TRA6</accession>
<evidence type="ECO:0000313" key="1">
    <source>
        <dbReference type="EMBL" id="ERI73801.1"/>
    </source>
</evidence>
<dbReference type="InterPro" id="IPR014710">
    <property type="entry name" value="RmlC-like_jellyroll"/>
</dbReference>
<organism evidence="1 2">
    <name type="scientific">[Clostridium] symbiosum ATCC 14940</name>
    <dbReference type="NCBI Taxonomy" id="411472"/>
    <lineage>
        <taxon>Bacteria</taxon>
        <taxon>Bacillati</taxon>
        <taxon>Bacillota</taxon>
        <taxon>Clostridia</taxon>
        <taxon>Lachnospirales</taxon>
        <taxon>Lachnospiraceae</taxon>
        <taxon>Otoolea</taxon>
    </lineage>
</organism>
<reference evidence="1 2" key="1">
    <citation type="submission" date="2013-07" db="EMBL/GenBank/DDBJ databases">
        <authorList>
            <person name="Weinstock G."/>
            <person name="Sodergren E."/>
            <person name="Wylie T."/>
            <person name="Fulton L."/>
            <person name="Fulton R."/>
            <person name="Fronick C."/>
            <person name="O'Laughlin M."/>
            <person name="Godfrey J."/>
            <person name="Miner T."/>
            <person name="Herter B."/>
            <person name="Appelbaum E."/>
            <person name="Cordes M."/>
            <person name="Lek S."/>
            <person name="Wollam A."/>
            <person name="Pepin K.H."/>
            <person name="Palsikar V.B."/>
            <person name="Mitreva M."/>
            <person name="Wilson R.K."/>
        </authorList>
    </citation>
    <scope>NUCLEOTIDE SEQUENCE [LARGE SCALE GENOMIC DNA]</scope>
    <source>
        <strain evidence="1 2">ATCC 14940</strain>
    </source>
</reference>
<comment type="caution">
    <text evidence="1">The sequence shown here is derived from an EMBL/GenBank/DDBJ whole genome shotgun (WGS) entry which is preliminary data.</text>
</comment>
<sequence length="143" mass="16362">MGNEEEKMNADIFSYEGEGIQCVYDNKNWVMCIKNWKPNNDIENIRYLEVHHATDEQFVLLKGKAVLLAAVKADGACRIDVIPMEPYKVYNIPQGIWFNTITQKDTKLVYVQDAATTAENSEYCDMTQEELNEVKEKASACLD</sequence>
<dbReference type="InterPro" id="IPR011051">
    <property type="entry name" value="RmlC_Cupin_sf"/>
</dbReference>
<proteinExistence type="predicted"/>
<dbReference type="EMBL" id="AWSU01000368">
    <property type="protein sequence ID" value="ERI73801.1"/>
    <property type="molecule type" value="Genomic_DNA"/>
</dbReference>
<dbReference type="Proteomes" id="UP000016491">
    <property type="component" value="Unassembled WGS sequence"/>
</dbReference>